<dbReference type="AlphaFoldDB" id="A0A541B8W6"/>
<accession>A0A541B8W6</accession>
<organism evidence="6 7">
    <name type="scientific">Rhodococcus spelaei</name>
    <dbReference type="NCBI Taxonomy" id="2546320"/>
    <lineage>
        <taxon>Bacteria</taxon>
        <taxon>Bacillati</taxon>
        <taxon>Actinomycetota</taxon>
        <taxon>Actinomycetes</taxon>
        <taxon>Mycobacteriales</taxon>
        <taxon>Nocardiaceae</taxon>
        <taxon>Rhodococcus</taxon>
    </lineage>
</organism>
<keyword evidence="2" id="KW-0067">ATP-binding</keyword>
<dbReference type="InterPro" id="IPR027417">
    <property type="entry name" value="P-loop_NTPase"/>
</dbReference>
<dbReference type="Gene3D" id="3.30.450.40">
    <property type="match status" value="1"/>
</dbReference>
<dbReference type="InterPro" id="IPR009057">
    <property type="entry name" value="Homeodomain-like_sf"/>
</dbReference>
<evidence type="ECO:0000256" key="1">
    <source>
        <dbReference type="ARBA" id="ARBA00022741"/>
    </source>
</evidence>
<evidence type="ECO:0000256" key="4">
    <source>
        <dbReference type="ARBA" id="ARBA00023163"/>
    </source>
</evidence>
<dbReference type="OrthoDB" id="5496274at2"/>
<dbReference type="InterPro" id="IPR029016">
    <property type="entry name" value="GAF-like_dom_sf"/>
</dbReference>
<comment type="caution">
    <text evidence="6">The sequence shown here is derived from an EMBL/GenBank/DDBJ whole genome shotgun (WGS) entry which is preliminary data.</text>
</comment>
<name>A0A541B8W6_9NOCA</name>
<dbReference type="SUPFAM" id="SSF46689">
    <property type="entry name" value="Homeodomain-like"/>
    <property type="match status" value="1"/>
</dbReference>
<keyword evidence="1" id="KW-0547">Nucleotide-binding</keyword>
<dbReference type="GO" id="GO:0005524">
    <property type="term" value="F:ATP binding"/>
    <property type="evidence" value="ECO:0007669"/>
    <property type="project" value="UniProtKB-KW"/>
</dbReference>
<sequence length="556" mass="60126">MTSEEPGGRDAVRPEIALSWKRSQLSGVDPGRGFDASPADDLDLSGRLLRAARPVLDEVGVQIAGTELCVLLADPDCRIVARVFDNRAVERHMERLGAVLGSRFGEDRAGTNALGTPLEVRRGVVINGEEHFLEQFKGLSCYGHPIIHPVTHRVEGILDLTCIAPQANSLFAPFLQRAAADIERRLLEGARASEQRLVDAFQRVSPQRQVAVTAIGEDILLSNRAALDLLDVADHAALRGLATDLRPDQSRTVELELASGERAQVRADRIAGTDGGTLFLVQPVRRPATPIRRGTARTSSPAADRVRTELERLRDSRDALVICGEPGSGRSTAVRDVAGTSMVHRHDATRIAVQGIESWSRDVARSLRRSDAVVVIDQVQLLPEPVHPLVAEAIASGDPRILLTSGPEADLAAPIAALVSRCPERLVLPPLRQRRAELPEIARAMLDEIMPGVRLSATALEALTAAQWPGNLTELRVVLTKAARSCAGSRITVADLPDRYRSPGRVARLAGRERAERQAIVDALTECGGNKVHAAEQLGISRSTLYARIRALEITV</sequence>
<dbReference type="InterPro" id="IPR002078">
    <property type="entry name" value="Sigma_54_int"/>
</dbReference>
<keyword evidence="4" id="KW-0804">Transcription</keyword>
<reference evidence="6 7" key="1">
    <citation type="submission" date="2019-06" db="EMBL/GenBank/DDBJ databases">
        <title>Rhodococcus spaelei sp. nov., isolated from a cave.</title>
        <authorList>
            <person name="Lee S.D."/>
        </authorList>
    </citation>
    <scope>NUCLEOTIDE SEQUENCE [LARGE SCALE GENOMIC DNA]</scope>
    <source>
        <strain evidence="6 7">C9-5</strain>
    </source>
</reference>
<evidence type="ECO:0000256" key="2">
    <source>
        <dbReference type="ARBA" id="ARBA00022840"/>
    </source>
</evidence>
<dbReference type="InterPro" id="IPR002197">
    <property type="entry name" value="HTH_Fis"/>
</dbReference>
<keyword evidence="3" id="KW-0805">Transcription regulation</keyword>
<evidence type="ECO:0000256" key="3">
    <source>
        <dbReference type="ARBA" id="ARBA00023015"/>
    </source>
</evidence>
<dbReference type="PROSITE" id="PS50045">
    <property type="entry name" value="SIGMA54_INTERACT_4"/>
    <property type="match status" value="1"/>
</dbReference>
<dbReference type="EMBL" id="VIGH01000005">
    <property type="protein sequence ID" value="TQF68769.1"/>
    <property type="molecule type" value="Genomic_DNA"/>
</dbReference>
<evidence type="ECO:0000313" key="7">
    <source>
        <dbReference type="Proteomes" id="UP000316256"/>
    </source>
</evidence>
<dbReference type="SUPFAM" id="SSF52540">
    <property type="entry name" value="P-loop containing nucleoside triphosphate hydrolases"/>
    <property type="match status" value="1"/>
</dbReference>
<evidence type="ECO:0000259" key="5">
    <source>
        <dbReference type="PROSITE" id="PS50045"/>
    </source>
</evidence>
<dbReference type="GO" id="GO:0043565">
    <property type="term" value="F:sequence-specific DNA binding"/>
    <property type="evidence" value="ECO:0007669"/>
    <property type="project" value="InterPro"/>
</dbReference>
<proteinExistence type="predicted"/>
<keyword evidence="7" id="KW-1185">Reference proteome</keyword>
<dbReference type="Gene3D" id="1.10.8.60">
    <property type="match status" value="1"/>
</dbReference>
<dbReference type="PANTHER" id="PTHR32071:SF122">
    <property type="entry name" value="SIGMA FACTOR"/>
    <property type="match status" value="1"/>
</dbReference>
<dbReference type="InterPro" id="IPR058031">
    <property type="entry name" value="AAA_lid_NorR"/>
</dbReference>
<dbReference type="Gene3D" id="1.10.10.60">
    <property type="entry name" value="Homeodomain-like"/>
    <property type="match status" value="1"/>
</dbReference>
<dbReference type="GO" id="GO:0006355">
    <property type="term" value="P:regulation of DNA-templated transcription"/>
    <property type="evidence" value="ECO:0007669"/>
    <property type="project" value="InterPro"/>
</dbReference>
<dbReference type="Pfam" id="PF25601">
    <property type="entry name" value="AAA_lid_14"/>
    <property type="match status" value="1"/>
</dbReference>
<dbReference type="Pfam" id="PF02954">
    <property type="entry name" value="HTH_8"/>
    <property type="match status" value="1"/>
</dbReference>
<dbReference type="PANTHER" id="PTHR32071">
    <property type="entry name" value="TRANSCRIPTIONAL REGULATORY PROTEIN"/>
    <property type="match status" value="1"/>
</dbReference>
<protein>
    <submittedName>
        <fullName evidence="6">Fis family transcriptional regulator</fullName>
    </submittedName>
</protein>
<evidence type="ECO:0000313" key="6">
    <source>
        <dbReference type="EMBL" id="TQF68769.1"/>
    </source>
</evidence>
<gene>
    <name evidence="6" type="ORF">FK531_13300</name>
</gene>
<dbReference type="PRINTS" id="PR01590">
    <property type="entry name" value="HTHFIS"/>
</dbReference>
<dbReference type="Proteomes" id="UP000316256">
    <property type="component" value="Unassembled WGS sequence"/>
</dbReference>
<feature type="domain" description="Sigma-54 factor interaction" evidence="5">
    <location>
        <begin position="426"/>
        <end position="484"/>
    </location>
</feature>
<dbReference type="RefSeq" id="WP_142100044.1">
    <property type="nucleotide sequence ID" value="NZ_VIGH01000005.1"/>
</dbReference>